<dbReference type="Gene3D" id="3.40.710.10">
    <property type="entry name" value="DD-peptidase/beta-lactamase superfamily"/>
    <property type="match status" value="1"/>
</dbReference>
<name>A0A9W9RKK6_PENBR</name>
<dbReference type="PANTHER" id="PTHR43283">
    <property type="entry name" value="BETA-LACTAMASE-RELATED"/>
    <property type="match status" value="1"/>
</dbReference>
<dbReference type="PANTHER" id="PTHR43283:SF3">
    <property type="entry name" value="BETA-LACTAMASE FAMILY PROTEIN (AFU_ORTHOLOGUE AFUA_5G07500)"/>
    <property type="match status" value="1"/>
</dbReference>
<dbReference type="InterPro" id="IPR012338">
    <property type="entry name" value="Beta-lactam/transpept-like"/>
</dbReference>
<feature type="domain" description="Beta-lactamase-related" evidence="1">
    <location>
        <begin position="25"/>
        <end position="392"/>
    </location>
</feature>
<reference evidence="2" key="2">
    <citation type="journal article" date="2023" name="IMA Fungus">
        <title>Comparative genomic study of the Penicillium genus elucidates a diverse pangenome and 15 lateral gene transfer events.</title>
        <authorList>
            <person name="Petersen C."/>
            <person name="Sorensen T."/>
            <person name="Nielsen M.R."/>
            <person name="Sondergaard T.E."/>
            <person name="Sorensen J.L."/>
            <person name="Fitzpatrick D.A."/>
            <person name="Frisvad J.C."/>
            <person name="Nielsen K.L."/>
        </authorList>
    </citation>
    <scope>NUCLEOTIDE SEQUENCE</scope>
    <source>
        <strain evidence="2">IBT 35675</strain>
    </source>
</reference>
<evidence type="ECO:0000313" key="2">
    <source>
        <dbReference type="EMBL" id="KAJ5361846.1"/>
    </source>
</evidence>
<organism evidence="2 3">
    <name type="scientific">Penicillium brevicompactum</name>
    <dbReference type="NCBI Taxonomy" id="5074"/>
    <lineage>
        <taxon>Eukaryota</taxon>
        <taxon>Fungi</taxon>
        <taxon>Dikarya</taxon>
        <taxon>Ascomycota</taxon>
        <taxon>Pezizomycotina</taxon>
        <taxon>Eurotiomycetes</taxon>
        <taxon>Eurotiomycetidae</taxon>
        <taxon>Eurotiales</taxon>
        <taxon>Aspergillaceae</taxon>
        <taxon>Penicillium</taxon>
    </lineage>
</organism>
<gene>
    <name evidence="2" type="ORF">N7541_002690</name>
</gene>
<accession>A0A9W9RKK6</accession>
<dbReference type="Pfam" id="PF00144">
    <property type="entry name" value="Beta-lactamase"/>
    <property type="match status" value="1"/>
</dbReference>
<reference evidence="2" key="1">
    <citation type="submission" date="2022-12" db="EMBL/GenBank/DDBJ databases">
        <authorList>
            <person name="Petersen C."/>
        </authorList>
    </citation>
    <scope>NUCLEOTIDE SEQUENCE</scope>
    <source>
        <strain evidence="2">IBT 35675</strain>
    </source>
</reference>
<proteinExistence type="predicted"/>
<evidence type="ECO:0000259" key="1">
    <source>
        <dbReference type="Pfam" id="PF00144"/>
    </source>
</evidence>
<dbReference type="AlphaFoldDB" id="A0A9W9RKK6"/>
<keyword evidence="3" id="KW-1185">Reference proteome</keyword>
<dbReference type="InterPro" id="IPR001466">
    <property type="entry name" value="Beta-lactam-related"/>
</dbReference>
<protein>
    <submittedName>
        <fullName evidence="2">Beta-lactamase family protein</fullName>
    </submittedName>
</protein>
<sequence length="435" mass="48049">MGEKLSSSAELNARSVMDSYTDSTSPRIPGLVYCAVDKAGETVFSHASGKSGLGQSPMTLDTVFWIASCTKLITSIACMQLVEGGVLRLDDSDQVEQLAPELKTVKVLERSSSGELSLVPKQRSITLRMLLNHTSGFGYAFEDLKLHDWYQPNGLDDFSGNVKDVLLRPLVNQPGTKFQYGVGLDWVGALVERVSGINLEQYFQTFILKPLDINNISFFHTVEMTRSLAYMHQRSKDGSLSLTDHIYRYPLLPCKSDKQRFCMGGGGCFGKPLEYSRIIATLLNDGLSPHTGARLLRPETVQEMFTDQIPTMPRYCNEYTPSANPKLANPTPIFPSPDDATEGWGLSFSLSHSQSPTGRAAGSGSWEGVANLFWFADRENGIGGIIASQILPYGGRLSLLLGRIMLILWLMQDIDVMKCSDSVEKIIYDDIVKEM</sequence>
<comment type="caution">
    <text evidence="2">The sequence shown here is derived from an EMBL/GenBank/DDBJ whole genome shotgun (WGS) entry which is preliminary data.</text>
</comment>
<dbReference type="InterPro" id="IPR050789">
    <property type="entry name" value="Diverse_Enzym_Activities"/>
</dbReference>
<dbReference type="Proteomes" id="UP001148299">
    <property type="component" value="Unassembled WGS sequence"/>
</dbReference>
<dbReference type="SUPFAM" id="SSF56601">
    <property type="entry name" value="beta-lactamase/transpeptidase-like"/>
    <property type="match status" value="1"/>
</dbReference>
<evidence type="ECO:0000313" key="3">
    <source>
        <dbReference type="Proteomes" id="UP001148299"/>
    </source>
</evidence>
<dbReference type="EMBL" id="JAPZBR010000002">
    <property type="protein sequence ID" value="KAJ5361846.1"/>
    <property type="molecule type" value="Genomic_DNA"/>
</dbReference>